<name>A0ACC1QLE8_9HYPO</name>
<comment type="caution">
    <text evidence="1">The sequence shown here is derived from an EMBL/GenBank/DDBJ whole genome shotgun (WGS) entry which is preliminary data.</text>
</comment>
<dbReference type="Proteomes" id="UP001148737">
    <property type="component" value="Unassembled WGS sequence"/>
</dbReference>
<dbReference type="EMBL" id="JANAKD010001409">
    <property type="protein sequence ID" value="KAJ3479750.1"/>
    <property type="molecule type" value="Genomic_DNA"/>
</dbReference>
<proteinExistence type="predicted"/>
<reference evidence="1" key="1">
    <citation type="submission" date="2022-07" db="EMBL/GenBank/DDBJ databases">
        <title>Genome Sequence of Lecanicillium saksenae.</title>
        <authorList>
            <person name="Buettner E."/>
        </authorList>
    </citation>
    <scope>NUCLEOTIDE SEQUENCE</scope>
    <source>
        <strain evidence="1">VT-O1</strain>
    </source>
</reference>
<organism evidence="1 2">
    <name type="scientific">Lecanicillium saksenae</name>
    <dbReference type="NCBI Taxonomy" id="468837"/>
    <lineage>
        <taxon>Eukaryota</taxon>
        <taxon>Fungi</taxon>
        <taxon>Dikarya</taxon>
        <taxon>Ascomycota</taxon>
        <taxon>Pezizomycotina</taxon>
        <taxon>Sordariomycetes</taxon>
        <taxon>Hypocreomycetidae</taxon>
        <taxon>Hypocreales</taxon>
        <taxon>Cordycipitaceae</taxon>
        <taxon>Lecanicillium</taxon>
    </lineage>
</organism>
<evidence type="ECO:0000313" key="2">
    <source>
        <dbReference type="Proteomes" id="UP001148737"/>
    </source>
</evidence>
<protein>
    <submittedName>
        <fullName evidence="1">Uncharacterized protein</fullName>
    </submittedName>
</protein>
<accession>A0ACC1QLE8</accession>
<evidence type="ECO:0000313" key="1">
    <source>
        <dbReference type="EMBL" id="KAJ3479750.1"/>
    </source>
</evidence>
<keyword evidence="2" id="KW-1185">Reference proteome</keyword>
<gene>
    <name evidence="1" type="ORF">NLG97_g8239</name>
</gene>
<sequence>MFVLLCAALAFGRLAASLNISSVTNCTTANATTDFDFAHVNSTGVFNFTVDKITGDKPWYYHLLLADSNGQQEIGRFLMLPESALGDNTQNFTQLCAYALDGVFDSPKDGRGNQTCDGIVPEQCTEGLFHGVDFGPGGDCYTSNLNQYCGANGWHTSCMDVPDGYLVADLGVARSLHIADAAHTAYDKYVLNSRPLVLEFVDYSDLGPYSYTVDFVDALRLCGAPGEVKTGSRVPTPPKSESTSDPASEGVKQQASLLGAVALAAIWLL</sequence>